<keyword evidence="1" id="KW-0812">Transmembrane</keyword>
<evidence type="ECO:0000259" key="2">
    <source>
        <dbReference type="Pfam" id="PF07835"/>
    </source>
</evidence>
<sequence>MNWVVKTRLARDDTRRYITRMTPEQPVPACAPYDEWQVIRQFIWSFGTMRFWLDSFIGWRAQMQGNDYDLTSTHKNIYDGYVRFIKYSTGSVIAIVVLMALFLL</sequence>
<evidence type="ECO:0000313" key="4">
    <source>
        <dbReference type="Proteomes" id="UP000252517"/>
    </source>
</evidence>
<proteinExistence type="predicted"/>
<dbReference type="AlphaFoldDB" id="A0A367X9C3"/>
<keyword evidence="1" id="KW-0472">Membrane</keyword>
<dbReference type="EMBL" id="JPWH01000008">
    <property type="protein sequence ID" value="RCK50265.1"/>
    <property type="molecule type" value="Genomic_DNA"/>
</dbReference>
<comment type="caution">
    <text evidence="3">The sequence shown here is derived from an EMBL/GenBank/DDBJ whole genome shotgun (WGS) entry which is preliminary data.</text>
</comment>
<gene>
    <name evidence="3" type="ORF">TH25_11700</name>
</gene>
<evidence type="ECO:0000313" key="3">
    <source>
        <dbReference type="EMBL" id="RCK50265.1"/>
    </source>
</evidence>
<dbReference type="InterPro" id="IPR036596">
    <property type="entry name" value="Cyt-C_aa3_sf"/>
</dbReference>
<name>A0A367X9C3_9PROT</name>
<organism evidence="3 4">
    <name type="scientific">Thalassospira profundimaris</name>
    <dbReference type="NCBI Taxonomy" id="502049"/>
    <lineage>
        <taxon>Bacteria</taxon>
        <taxon>Pseudomonadati</taxon>
        <taxon>Pseudomonadota</taxon>
        <taxon>Alphaproteobacteria</taxon>
        <taxon>Rhodospirillales</taxon>
        <taxon>Thalassospiraceae</taxon>
        <taxon>Thalassospira</taxon>
    </lineage>
</organism>
<reference evidence="3 4" key="1">
    <citation type="submission" date="2014-07" db="EMBL/GenBank/DDBJ databases">
        <title>Draft genome sequence of Thalassospira profundimaris S25-3-2.</title>
        <authorList>
            <person name="Lai Q."/>
            <person name="Shao Z."/>
        </authorList>
    </citation>
    <scope>NUCLEOTIDE SEQUENCE [LARGE SCALE GENOMIC DNA]</scope>
    <source>
        <strain evidence="3 4">S25-3-2</strain>
    </source>
</reference>
<dbReference type="Gene3D" id="1.20.5.160">
    <property type="entry name" value="Bacterial aa3 type cytochrome c oxidase subunit IV"/>
    <property type="match status" value="1"/>
</dbReference>
<feature type="transmembrane region" description="Helical" evidence="1">
    <location>
        <begin position="84"/>
        <end position="103"/>
    </location>
</feature>
<evidence type="ECO:0000256" key="1">
    <source>
        <dbReference type="SAM" id="Phobius"/>
    </source>
</evidence>
<accession>A0A367X9C3</accession>
<feature type="domain" description="Cytochrome c oxidase subunit IV bacterial aa3 type" evidence="2">
    <location>
        <begin position="65"/>
        <end position="103"/>
    </location>
</feature>
<protein>
    <recommendedName>
        <fullName evidence="2">Cytochrome c oxidase subunit IV bacterial aa3 type domain-containing protein</fullName>
    </recommendedName>
</protein>
<dbReference type="Pfam" id="PF07835">
    <property type="entry name" value="COX4_pro_2"/>
    <property type="match status" value="1"/>
</dbReference>
<dbReference type="SUPFAM" id="SSF81469">
    <property type="entry name" value="Bacterial aa3 type cytochrome c oxidase subunit IV"/>
    <property type="match status" value="1"/>
</dbReference>
<dbReference type="Proteomes" id="UP000252517">
    <property type="component" value="Unassembled WGS sequence"/>
</dbReference>
<dbReference type="InterPro" id="IPR012422">
    <property type="entry name" value="Cyt_c_oxidase_su4_bac-aa3"/>
</dbReference>
<keyword evidence="1" id="KW-1133">Transmembrane helix</keyword>